<dbReference type="InterPro" id="IPR038351">
    <property type="entry name" value="MCD_N_sf"/>
</dbReference>
<dbReference type="Gene3D" id="3.40.630.150">
    <property type="entry name" value="Malonyl-CoA decarboxylase, catalytic domain"/>
    <property type="match status" value="1"/>
</dbReference>
<dbReference type="InterPro" id="IPR038917">
    <property type="entry name" value="Malonyl_CoA_deC"/>
</dbReference>
<dbReference type="InterPro" id="IPR042303">
    <property type="entry name" value="Malonyl_CoA_deC_C_sf"/>
</dbReference>
<feature type="domain" description="Malonyl-CoA decarboxylase C-terminal" evidence="2">
    <location>
        <begin position="134"/>
        <end position="392"/>
    </location>
</feature>
<dbReference type="PANTHER" id="PTHR28641">
    <property type="match status" value="1"/>
</dbReference>
<evidence type="ECO:0000313" key="4">
    <source>
        <dbReference type="EMBL" id="SVA59590.1"/>
    </source>
</evidence>
<dbReference type="PANTHER" id="PTHR28641:SF1">
    <property type="entry name" value="MALONYL-COA DECARBOXYLASE, MITOCHONDRIAL"/>
    <property type="match status" value="1"/>
</dbReference>
<dbReference type="Pfam" id="PF17408">
    <property type="entry name" value="MCD_N"/>
    <property type="match status" value="1"/>
</dbReference>
<sequence length="426" mass="47933">MRACLEARGGEVSARSRAAALGHAYLALNETGRKRFLGVLASEFGSDTETVNKAISDLQNATNTENRMAAEKRLREALESKRARLLTQFNALPEGVKFLVDMRAELIPWARNDPFLNTVECDLKALLTSWFDVGFLELKQITWKAPAALLEKLFGYEAVHEITGWDDLKNRLASDRRCFAFFHPRMPEEPLVFVWVALVEGMASNIHELLDKGAPDQDEKHADTAIFYSISNAQAGLSGITFGNFLIKRVVDNLSTELDGLKKFATLSPIPGFMPWLRSNLENNHLEFLTIEQQEKLKRTSSKGSPKASLIHLLYDTKWVNNAETQSMLKPILLRLAVHYLANEKRNEGTALDSVAHFHLNNGARIEQLHWAADLSPRGIKQSAGIMLNYLYLLKDIEVNHESYRSGKAIMTSSDVRDLLKDQKPT</sequence>
<reference evidence="4" key="1">
    <citation type="submission" date="2018-05" db="EMBL/GenBank/DDBJ databases">
        <authorList>
            <person name="Lanie J.A."/>
            <person name="Ng W.-L."/>
            <person name="Kazmierczak K.M."/>
            <person name="Andrzejewski T.M."/>
            <person name="Davidsen T.M."/>
            <person name="Wayne K.J."/>
            <person name="Tettelin H."/>
            <person name="Glass J.I."/>
            <person name="Rusch D."/>
            <person name="Podicherti R."/>
            <person name="Tsui H.-C.T."/>
            <person name="Winkler M.E."/>
        </authorList>
    </citation>
    <scope>NUCLEOTIDE SEQUENCE</scope>
</reference>
<keyword evidence="1" id="KW-0175">Coiled coil</keyword>
<organism evidence="4">
    <name type="scientific">marine metagenome</name>
    <dbReference type="NCBI Taxonomy" id="408172"/>
    <lineage>
        <taxon>unclassified sequences</taxon>
        <taxon>metagenomes</taxon>
        <taxon>ecological metagenomes</taxon>
    </lineage>
</organism>
<name>A0A381X4M7_9ZZZZ</name>
<evidence type="ECO:0008006" key="5">
    <source>
        <dbReference type="Google" id="ProtNLM"/>
    </source>
</evidence>
<evidence type="ECO:0000259" key="3">
    <source>
        <dbReference type="Pfam" id="PF17408"/>
    </source>
</evidence>
<dbReference type="GO" id="GO:0006633">
    <property type="term" value="P:fatty acid biosynthetic process"/>
    <property type="evidence" value="ECO:0007669"/>
    <property type="project" value="InterPro"/>
</dbReference>
<feature type="domain" description="Malonyl-CoA decarboxylase N-terminal" evidence="3">
    <location>
        <begin position="44"/>
        <end position="131"/>
    </location>
</feature>
<gene>
    <name evidence="4" type="ORF">METZ01_LOCUS112444</name>
</gene>
<dbReference type="Gene3D" id="1.20.140.90">
    <property type="entry name" value="Malonyl-CoA decarboxylase, oligemerization domain"/>
    <property type="match status" value="1"/>
</dbReference>
<dbReference type="AlphaFoldDB" id="A0A381X4M7"/>
<evidence type="ECO:0000259" key="2">
    <source>
        <dbReference type="Pfam" id="PF05292"/>
    </source>
</evidence>
<dbReference type="Pfam" id="PF05292">
    <property type="entry name" value="MCD"/>
    <property type="match status" value="1"/>
</dbReference>
<dbReference type="InterPro" id="IPR035372">
    <property type="entry name" value="MCD_N"/>
</dbReference>
<dbReference type="EMBL" id="UINC01013867">
    <property type="protein sequence ID" value="SVA59590.1"/>
    <property type="molecule type" value="Genomic_DNA"/>
</dbReference>
<protein>
    <recommendedName>
        <fullName evidence="5">Malonyl-CoA decarboxylase C-terminal domain-containing protein</fullName>
    </recommendedName>
</protein>
<dbReference type="InterPro" id="IPR007956">
    <property type="entry name" value="Malonyl_CoA_deC_C"/>
</dbReference>
<feature type="coiled-coil region" evidence="1">
    <location>
        <begin position="61"/>
        <end position="88"/>
    </location>
</feature>
<dbReference type="GO" id="GO:0050080">
    <property type="term" value="F:malonyl-CoA decarboxylase activity"/>
    <property type="evidence" value="ECO:0007669"/>
    <property type="project" value="InterPro"/>
</dbReference>
<accession>A0A381X4M7</accession>
<evidence type="ECO:0000256" key="1">
    <source>
        <dbReference type="SAM" id="Coils"/>
    </source>
</evidence>
<proteinExistence type="predicted"/>